<dbReference type="InterPro" id="IPR003660">
    <property type="entry name" value="HAMP_dom"/>
</dbReference>
<keyword evidence="4" id="KW-1133">Transmembrane helix</keyword>
<dbReference type="InterPro" id="IPR004089">
    <property type="entry name" value="MCPsignal_dom"/>
</dbReference>
<dbReference type="SUPFAM" id="SSF58104">
    <property type="entry name" value="Methyl-accepting chemotaxis protein (MCP) signaling domain"/>
    <property type="match status" value="1"/>
</dbReference>
<evidence type="ECO:0000259" key="5">
    <source>
        <dbReference type="PROSITE" id="PS50111"/>
    </source>
</evidence>
<dbReference type="SMART" id="SM00304">
    <property type="entry name" value="HAMP"/>
    <property type="match status" value="1"/>
</dbReference>
<dbReference type="EMBL" id="FNZX01000009">
    <property type="protein sequence ID" value="SEK72447.1"/>
    <property type="molecule type" value="Genomic_DNA"/>
</dbReference>
<reference evidence="8" key="1">
    <citation type="submission" date="2016-10" db="EMBL/GenBank/DDBJ databases">
        <authorList>
            <person name="Varghese N."/>
        </authorList>
    </citation>
    <scope>NUCLEOTIDE SEQUENCE [LARGE SCALE GENOMIC DNA]</scope>
    <source>
        <strain evidence="8">ACV-9</strain>
    </source>
</reference>
<keyword evidence="8" id="KW-1185">Reference proteome</keyword>
<dbReference type="GO" id="GO:0016020">
    <property type="term" value="C:membrane"/>
    <property type="evidence" value="ECO:0007669"/>
    <property type="project" value="InterPro"/>
</dbReference>
<organism evidence="7 8">
    <name type="scientific">Pseudobutyrivibrio ruminis</name>
    <dbReference type="NCBI Taxonomy" id="46206"/>
    <lineage>
        <taxon>Bacteria</taxon>
        <taxon>Bacillati</taxon>
        <taxon>Bacillota</taxon>
        <taxon>Clostridia</taxon>
        <taxon>Lachnospirales</taxon>
        <taxon>Lachnospiraceae</taxon>
        <taxon>Pseudobutyrivibrio</taxon>
    </lineage>
</organism>
<name>A0A1H7JEW8_9FIRM</name>
<dbReference type="Gene3D" id="1.10.287.950">
    <property type="entry name" value="Methyl-accepting chemotaxis protein"/>
    <property type="match status" value="1"/>
</dbReference>
<dbReference type="PROSITE" id="PS50111">
    <property type="entry name" value="CHEMOTAXIS_TRANSDUC_2"/>
    <property type="match status" value="1"/>
</dbReference>
<gene>
    <name evidence="7" type="ORF">SAMN02910377_01650</name>
</gene>
<feature type="domain" description="HAMP" evidence="6">
    <location>
        <begin position="306"/>
        <end position="358"/>
    </location>
</feature>
<dbReference type="PROSITE" id="PS50885">
    <property type="entry name" value="HAMP"/>
    <property type="match status" value="1"/>
</dbReference>
<dbReference type="Pfam" id="PF00672">
    <property type="entry name" value="HAMP"/>
    <property type="match status" value="1"/>
</dbReference>
<protein>
    <submittedName>
        <fullName evidence="7">Methyl-accepting chemotaxis protein</fullName>
    </submittedName>
</protein>
<dbReference type="SMART" id="SM00283">
    <property type="entry name" value="MA"/>
    <property type="match status" value="1"/>
</dbReference>
<feature type="transmembrane region" description="Helical" evidence="4">
    <location>
        <begin position="15"/>
        <end position="37"/>
    </location>
</feature>
<evidence type="ECO:0000313" key="7">
    <source>
        <dbReference type="EMBL" id="SEK72447.1"/>
    </source>
</evidence>
<comment type="similarity">
    <text evidence="2">Belongs to the methyl-accepting chemotaxis (MCP) protein family.</text>
</comment>
<dbReference type="PANTHER" id="PTHR32089:SF112">
    <property type="entry name" value="LYSOZYME-LIKE PROTEIN-RELATED"/>
    <property type="match status" value="1"/>
</dbReference>
<dbReference type="Gene3D" id="6.10.340.10">
    <property type="match status" value="1"/>
</dbReference>
<dbReference type="CDD" id="cd06225">
    <property type="entry name" value="HAMP"/>
    <property type="match status" value="1"/>
</dbReference>
<evidence type="ECO:0000256" key="1">
    <source>
        <dbReference type="ARBA" id="ARBA00023224"/>
    </source>
</evidence>
<accession>A0A1H7JEW8</accession>
<keyword evidence="4" id="KW-0812">Transmembrane</keyword>
<dbReference type="PANTHER" id="PTHR32089">
    <property type="entry name" value="METHYL-ACCEPTING CHEMOTAXIS PROTEIN MCPB"/>
    <property type="match status" value="1"/>
</dbReference>
<proteinExistence type="inferred from homology"/>
<dbReference type="Gene3D" id="3.30.450.20">
    <property type="entry name" value="PAS domain"/>
    <property type="match status" value="2"/>
</dbReference>
<dbReference type="Pfam" id="PF00015">
    <property type="entry name" value="MCPsignal"/>
    <property type="match status" value="1"/>
</dbReference>
<evidence type="ECO:0000313" key="8">
    <source>
        <dbReference type="Proteomes" id="UP000182321"/>
    </source>
</evidence>
<dbReference type="Proteomes" id="UP000182321">
    <property type="component" value="Unassembled WGS sequence"/>
</dbReference>
<dbReference type="AlphaFoldDB" id="A0A1H7JEW8"/>
<keyword evidence="4" id="KW-0472">Membrane</keyword>
<sequence length="663" mass="71360">MEGLKKTKRRGSIKFNLLVIIIPIVAVMMIGLVLISYQISSNSLRKEAEELLQTSIRSQKNDIESWMKDNLDSFKIFKNTIESTTPDEESLKLILDGTVGYNSTFADGLYIGTSDGRLITGAGSSKTESNVRESNWYKEGSTRINMAYGEPYVNNDGVNVISATGMLNFGEGISVLGADVTLDKISVIVNSNVEMENAETFLVEATTGTIISNRDSTKVGANIADYSSDKFYSGVAESINSADLSTKEINGNMTAFCEVSGTDWILVSFVPSNIILNDVRTLGKILAVLAAVGIIVLIVLIERTVHILINPVNKLSGVINTMTNGDFTMEVEVKGNNEITSMSEGIRDFAGTMQGLISKIGNIAVNLNNQADESNSVSREMYDASKMQETSMQGLNETVDGLASSINEIANSATTLAMVVTDTRTNGESVSEQMTETVSVANKGQKDMEKVSDAMSNIISSINDLQNAINDVGTASNEITEIVKLIGSIAEETNLLSLNASIEAARAGETGKGFAVVANEIGKLAQTSTNSVQQITELVYGIDNLVKDAEKKAEESVKSIDESSEYINNAVDTFSLIYQNIQQTNEMVADMIEKVGEVDAVATDVAAISEEQAASADIILSTSEEIVKQSSKLTSNSEKVAKESEMLASTSVELDKQVHQFKI</sequence>
<evidence type="ECO:0000259" key="6">
    <source>
        <dbReference type="PROSITE" id="PS50885"/>
    </source>
</evidence>
<evidence type="ECO:0000256" key="4">
    <source>
        <dbReference type="SAM" id="Phobius"/>
    </source>
</evidence>
<feature type="transmembrane region" description="Helical" evidence="4">
    <location>
        <begin position="282"/>
        <end position="301"/>
    </location>
</feature>
<dbReference type="GO" id="GO:0007165">
    <property type="term" value="P:signal transduction"/>
    <property type="evidence" value="ECO:0007669"/>
    <property type="project" value="UniProtKB-KW"/>
</dbReference>
<evidence type="ECO:0000256" key="2">
    <source>
        <dbReference type="ARBA" id="ARBA00029447"/>
    </source>
</evidence>
<dbReference type="RefSeq" id="WP_074790913.1">
    <property type="nucleotide sequence ID" value="NZ_FNZX01000009.1"/>
</dbReference>
<evidence type="ECO:0000256" key="3">
    <source>
        <dbReference type="PROSITE-ProRule" id="PRU00284"/>
    </source>
</evidence>
<keyword evidence="1 3" id="KW-0807">Transducer</keyword>
<feature type="domain" description="Methyl-accepting transducer" evidence="5">
    <location>
        <begin position="377"/>
        <end position="620"/>
    </location>
</feature>